<dbReference type="HOGENOM" id="CLU_3147897_0_0_2"/>
<reference evidence="1 2" key="1">
    <citation type="journal article" date="2010" name="Stand. Genomic Sci.">
        <title>Complete genome sequence of Haloterrigena turkmenica type strain (4k).</title>
        <authorList>
            <person name="Saunders E."/>
            <person name="Tindall B.J."/>
            <person name="Fahnrich R."/>
            <person name="Lapidus A."/>
            <person name="Copeland A."/>
            <person name="Del Rio T.G."/>
            <person name="Lucas S."/>
            <person name="Chen F."/>
            <person name="Tice H."/>
            <person name="Cheng J.F."/>
            <person name="Han C."/>
            <person name="Detter J.C."/>
            <person name="Bruce D."/>
            <person name="Goodwin L."/>
            <person name="Chain P."/>
            <person name="Pitluck S."/>
            <person name="Pati A."/>
            <person name="Ivanova N."/>
            <person name="Mavromatis K."/>
            <person name="Chen A."/>
            <person name="Palaniappan K."/>
            <person name="Land M."/>
            <person name="Hauser L."/>
            <person name="Chang Y.J."/>
            <person name="Jeffries C.D."/>
            <person name="Brettin T."/>
            <person name="Rohde M."/>
            <person name="Goker M."/>
            <person name="Bristow J."/>
            <person name="Eisen J.A."/>
            <person name="Markowitz V."/>
            <person name="Hugenholtz P."/>
            <person name="Klenk H.P."/>
            <person name="Kyrpides N.C."/>
        </authorList>
    </citation>
    <scope>NUCLEOTIDE SEQUENCE [LARGE SCALE GENOMIC DNA]</scope>
    <source>
        <strain evidence="2">ATCC 51198 / DSM 5511 / JCM 9101 / NCIMB 13204 / VKM B-1734 / 4k</strain>
    </source>
</reference>
<name>D2S1S8_HALTV</name>
<organism evidence="1 2">
    <name type="scientific">Haloterrigena turkmenica (strain ATCC 51198 / DSM 5511 / JCM 9101 / NCIMB 13204 / VKM B-1734 / 4k)</name>
    <name type="common">Halococcus turkmenicus</name>
    <dbReference type="NCBI Taxonomy" id="543526"/>
    <lineage>
        <taxon>Archaea</taxon>
        <taxon>Methanobacteriati</taxon>
        <taxon>Methanobacteriota</taxon>
        <taxon>Stenosarchaea group</taxon>
        <taxon>Halobacteria</taxon>
        <taxon>Halobacteriales</taxon>
        <taxon>Natrialbaceae</taxon>
        <taxon>Haloterrigena</taxon>
    </lineage>
</organism>
<accession>D2S1S8</accession>
<dbReference type="AlphaFoldDB" id="D2S1S8"/>
<dbReference type="KEGG" id="htu:Htur_4518"/>
<dbReference type="GeneID" id="58789283"/>
<dbReference type="RefSeq" id="WP_012945569.1">
    <property type="nucleotide sequence ID" value="NC_013745.1"/>
</dbReference>
<keyword evidence="2" id="KW-1185">Reference proteome</keyword>
<dbReference type="Proteomes" id="UP000001903">
    <property type="component" value="Plasmid pHTUR02"/>
</dbReference>
<protein>
    <submittedName>
        <fullName evidence="1">Uncharacterized protein</fullName>
    </submittedName>
</protein>
<dbReference type="EMBL" id="CP001862">
    <property type="protein sequence ID" value="ADB63325.1"/>
    <property type="molecule type" value="Genomic_DNA"/>
</dbReference>
<keyword evidence="1" id="KW-0614">Plasmid</keyword>
<evidence type="ECO:0000313" key="1">
    <source>
        <dbReference type="EMBL" id="ADB63325.1"/>
    </source>
</evidence>
<gene>
    <name evidence="1" type="ordered locus">Htur_4518</name>
</gene>
<geneLocation type="plasmid" evidence="1 2">
    <name>pHTUR02</name>
</geneLocation>
<sequence length="48" mass="5646">MQSDEIKVDQPLESETIREADEGVLVTCHETHCDWQDLFPMLHLPRRP</sequence>
<proteinExistence type="predicted"/>
<evidence type="ECO:0000313" key="2">
    <source>
        <dbReference type="Proteomes" id="UP000001903"/>
    </source>
</evidence>